<gene>
    <name evidence="7" type="ORF">METZ01_LOCUS256230</name>
</gene>
<dbReference type="PANTHER" id="PTHR22773">
    <property type="entry name" value="NADH DEHYDROGENASE"/>
    <property type="match status" value="1"/>
</dbReference>
<proteinExistence type="predicted"/>
<feature type="non-terminal residue" evidence="7">
    <location>
        <position position="261"/>
    </location>
</feature>
<feature type="domain" description="NADH:quinone oxidoreductase/Mrp antiporter transmembrane" evidence="6">
    <location>
        <begin position="128"/>
        <end position="259"/>
    </location>
</feature>
<protein>
    <recommendedName>
        <fullName evidence="6">NADH:quinone oxidoreductase/Mrp antiporter transmembrane domain-containing protein</fullName>
    </recommendedName>
</protein>
<keyword evidence="2 5" id="KW-0812">Transmembrane</keyword>
<dbReference type="Pfam" id="PF00361">
    <property type="entry name" value="Proton_antipo_M"/>
    <property type="match status" value="1"/>
</dbReference>
<evidence type="ECO:0000259" key="6">
    <source>
        <dbReference type="Pfam" id="PF00361"/>
    </source>
</evidence>
<evidence type="ECO:0000256" key="2">
    <source>
        <dbReference type="ARBA" id="ARBA00022692"/>
    </source>
</evidence>
<dbReference type="InterPro" id="IPR001750">
    <property type="entry name" value="ND/Mrp_TM"/>
</dbReference>
<name>A0A382IUT4_9ZZZZ</name>
<evidence type="ECO:0000313" key="7">
    <source>
        <dbReference type="EMBL" id="SVC03376.1"/>
    </source>
</evidence>
<feature type="transmembrane region" description="Helical" evidence="5">
    <location>
        <begin position="12"/>
        <end position="33"/>
    </location>
</feature>
<feature type="transmembrane region" description="Helical" evidence="5">
    <location>
        <begin position="40"/>
        <end position="59"/>
    </location>
</feature>
<feature type="transmembrane region" description="Helical" evidence="5">
    <location>
        <begin position="163"/>
        <end position="184"/>
    </location>
</feature>
<feature type="transmembrane region" description="Helical" evidence="5">
    <location>
        <begin position="71"/>
        <end position="94"/>
    </location>
</feature>
<dbReference type="EMBL" id="UINC01069754">
    <property type="protein sequence ID" value="SVC03376.1"/>
    <property type="molecule type" value="Genomic_DNA"/>
</dbReference>
<accession>A0A382IUT4</accession>
<evidence type="ECO:0000256" key="5">
    <source>
        <dbReference type="SAM" id="Phobius"/>
    </source>
</evidence>
<evidence type="ECO:0000256" key="4">
    <source>
        <dbReference type="ARBA" id="ARBA00023136"/>
    </source>
</evidence>
<evidence type="ECO:0000256" key="3">
    <source>
        <dbReference type="ARBA" id="ARBA00022989"/>
    </source>
</evidence>
<reference evidence="7" key="1">
    <citation type="submission" date="2018-05" db="EMBL/GenBank/DDBJ databases">
        <authorList>
            <person name="Lanie J.A."/>
            <person name="Ng W.-L."/>
            <person name="Kazmierczak K.M."/>
            <person name="Andrzejewski T.M."/>
            <person name="Davidsen T.M."/>
            <person name="Wayne K.J."/>
            <person name="Tettelin H."/>
            <person name="Glass J.I."/>
            <person name="Rusch D."/>
            <person name="Podicherti R."/>
            <person name="Tsui H.-C.T."/>
            <person name="Winkler M.E."/>
        </authorList>
    </citation>
    <scope>NUCLEOTIDE SEQUENCE</scope>
</reference>
<feature type="transmembrane region" description="Helical" evidence="5">
    <location>
        <begin position="204"/>
        <end position="223"/>
    </location>
</feature>
<feature type="transmembrane region" description="Helical" evidence="5">
    <location>
        <begin position="130"/>
        <end position="151"/>
    </location>
</feature>
<keyword evidence="4 5" id="KW-0472">Membrane</keyword>
<comment type="subcellular location">
    <subcellularLocation>
        <location evidence="1">Membrane</location>
        <topology evidence="1">Multi-pass membrane protein</topology>
    </subcellularLocation>
</comment>
<feature type="transmembrane region" description="Helical" evidence="5">
    <location>
        <begin position="106"/>
        <end position="124"/>
    </location>
</feature>
<sequence>MPPGFSAADFYYILPELVLVGGALLVLVVDVLTSRQQRPLLGWVTIGVLLATMLTLLPFSNVDVVASRGLLAIDGFAFFFKLIFLLTALVTVLMSSSYLEVEGLRVGEYYFLILCATLGMMFMASGIDLVTIFIGLETMAVAFYILTGYIKPNRRSNEAAVKYFLLGAFSLGILLYGMSMLYGLSGTTNLRELATVLETGEPSTLLIVAVVLVVSGIGFKIAAVPFHMWAPDVYEGAPTPVTAFLSVGSKAASFAMLLRIF</sequence>
<dbReference type="GO" id="GO:0016020">
    <property type="term" value="C:membrane"/>
    <property type="evidence" value="ECO:0007669"/>
    <property type="project" value="UniProtKB-SubCell"/>
</dbReference>
<organism evidence="7">
    <name type="scientific">marine metagenome</name>
    <dbReference type="NCBI Taxonomy" id="408172"/>
    <lineage>
        <taxon>unclassified sequences</taxon>
        <taxon>metagenomes</taxon>
        <taxon>ecological metagenomes</taxon>
    </lineage>
</organism>
<evidence type="ECO:0000256" key="1">
    <source>
        <dbReference type="ARBA" id="ARBA00004141"/>
    </source>
</evidence>
<keyword evidence="3 5" id="KW-1133">Transmembrane helix</keyword>
<dbReference type="AlphaFoldDB" id="A0A382IUT4"/>